<organism evidence="5 6">
    <name type="scientific">Notoacmeibacter ruber</name>
    <dbReference type="NCBI Taxonomy" id="2670375"/>
    <lineage>
        <taxon>Bacteria</taxon>
        <taxon>Pseudomonadati</taxon>
        <taxon>Pseudomonadota</taxon>
        <taxon>Alphaproteobacteria</taxon>
        <taxon>Hyphomicrobiales</taxon>
        <taxon>Notoacmeibacteraceae</taxon>
        <taxon>Notoacmeibacter</taxon>
    </lineage>
</organism>
<dbReference type="InterPro" id="IPR011004">
    <property type="entry name" value="Trimer_LpxA-like_sf"/>
</dbReference>
<comment type="caution">
    <text evidence="5">The sequence shown here is derived from an EMBL/GenBank/DDBJ whole genome shotgun (WGS) entry which is preliminary data.</text>
</comment>
<comment type="similarity">
    <text evidence="1">Belongs to the transferase hexapeptide repeat family.</text>
</comment>
<evidence type="ECO:0008006" key="7">
    <source>
        <dbReference type="Google" id="ProtNLM"/>
    </source>
</evidence>
<proteinExistence type="inferred from homology"/>
<reference evidence="5 6" key="1">
    <citation type="submission" date="2018-10" db="EMBL/GenBank/DDBJ databases">
        <title>Notoacmeibacter sp. M2BS9Y-3-1, whole genome shotgun sequence.</title>
        <authorList>
            <person name="Tuo L."/>
        </authorList>
    </citation>
    <scope>NUCLEOTIDE SEQUENCE [LARGE SCALE GENOMIC DNA]</scope>
    <source>
        <strain evidence="5 6">M2BS9Y-3-1</strain>
    </source>
</reference>
<dbReference type="PANTHER" id="PTHR43300:SF11">
    <property type="entry name" value="ACETYLTRANSFERASE RV3034C-RELATED"/>
    <property type="match status" value="1"/>
</dbReference>
<evidence type="ECO:0000256" key="4">
    <source>
        <dbReference type="ARBA" id="ARBA00023315"/>
    </source>
</evidence>
<sequence>MSSDRGDQAGEEESVESELRFLDPKPRIAGTARLKGCRLGPYTEIGEKVVLRDVVVGDFSYFERHGEAIHADIGKFCSIAANVRINALAHPIERPLSHKISYRPNEYFRWKSLDADWRSKRASQRVIIGHDVWIGHGAVILPGVSIGNGAVIGANAVVSRDIPPYTVVGGVPARPIRQRFSELIAKRLEALCIWDWSLDALYSAIEDMQSLPIEAFLAKYEVGAEEDQSLSR</sequence>
<dbReference type="SUPFAM" id="SSF51161">
    <property type="entry name" value="Trimeric LpxA-like enzymes"/>
    <property type="match status" value="1"/>
</dbReference>
<accession>A0A3L7JBN7</accession>
<evidence type="ECO:0000256" key="1">
    <source>
        <dbReference type="ARBA" id="ARBA00007274"/>
    </source>
</evidence>
<dbReference type="InterPro" id="IPR018357">
    <property type="entry name" value="Hexapep_transf_CS"/>
</dbReference>
<dbReference type="InterPro" id="IPR050179">
    <property type="entry name" value="Trans_hexapeptide_repeat"/>
</dbReference>
<dbReference type="Proteomes" id="UP000281094">
    <property type="component" value="Unassembled WGS sequence"/>
</dbReference>
<dbReference type="EMBL" id="RCWN01000001">
    <property type="protein sequence ID" value="RLQ88168.1"/>
    <property type="molecule type" value="Genomic_DNA"/>
</dbReference>
<dbReference type="NCBIfam" id="TIGR03308">
    <property type="entry name" value="phn_thr-fam"/>
    <property type="match status" value="1"/>
</dbReference>
<dbReference type="InterPro" id="IPR001451">
    <property type="entry name" value="Hexapep"/>
</dbReference>
<name>A0A3L7JBN7_9HYPH</name>
<dbReference type="PANTHER" id="PTHR43300">
    <property type="entry name" value="ACETYLTRANSFERASE"/>
    <property type="match status" value="1"/>
</dbReference>
<keyword evidence="4" id="KW-0012">Acyltransferase</keyword>
<dbReference type="PROSITE" id="PS00101">
    <property type="entry name" value="HEXAPEP_TRANSFERASES"/>
    <property type="match status" value="1"/>
</dbReference>
<dbReference type="AlphaFoldDB" id="A0A3L7JBN7"/>
<evidence type="ECO:0000256" key="3">
    <source>
        <dbReference type="ARBA" id="ARBA00022737"/>
    </source>
</evidence>
<dbReference type="GO" id="GO:0016746">
    <property type="term" value="F:acyltransferase activity"/>
    <property type="evidence" value="ECO:0007669"/>
    <property type="project" value="UniProtKB-KW"/>
</dbReference>
<evidence type="ECO:0000313" key="5">
    <source>
        <dbReference type="EMBL" id="RLQ88168.1"/>
    </source>
</evidence>
<protein>
    <recommendedName>
        <fullName evidence="7">Antibiotic acetyltransferase</fullName>
    </recommendedName>
</protein>
<dbReference type="InterPro" id="IPR017694">
    <property type="entry name" value="Phosphonate_tfrase_rpt"/>
</dbReference>
<evidence type="ECO:0000313" key="6">
    <source>
        <dbReference type="Proteomes" id="UP000281094"/>
    </source>
</evidence>
<dbReference type="Pfam" id="PF00132">
    <property type="entry name" value="Hexapep"/>
    <property type="match status" value="1"/>
</dbReference>
<keyword evidence="6" id="KW-1185">Reference proteome</keyword>
<dbReference type="Gene3D" id="2.160.10.10">
    <property type="entry name" value="Hexapeptide repeat proteins"/>
    <property type="match status" value="1"/>
</dbReference>
<keyword evidence="2" id="KW-0808">Transferase</keyword>
<evidence type="ECO:0000256" key="2">
    <source>
        <dbReference type="ARBA" id="ARBA00022679"/>
    </source>
</evidence>
<keyword evidence="3" id="KW-0677">Repeat</keyword>
<gene>
    <name evidence="5" type="ORF">D8780_08100</name>
</gene>
<dbReference type="CDD" id="cd03349">
    <property type="entry name" value="LbH_XAT"/>
    <property type="match status" value="1"/>
</dbReference>